<evidence type="ECO:0000256" key="5">
    <source>
        <dbReference type="RuleBase" id="RU362057"/>
    </source>
</evidence>
<evidence type="ECO:0000256" key="4">
    <source>
        <dbReference type="RuleBase" id="RU003718"/>
    </source>
</evidence>
<keyword evidence="2 4" id="KW-0328">Glycosyltransferase</keyword>
<proteinExistence type="inferred from homology"/>
<dbReference type="GO" id="GO:0080044">
    <property type="term" value="F:quercetin 7-O-glucosyltransferase activity"/>
    <property type="evidence" value="ECO:0007669"/>
    <property type="project" value="TreeGrafter"/>
</dbReference>
<dbReference type="PANTHER" id="PTHR11926">
    <property type="entry name" value="GLUCOSYL/GLUCURONOSYL TRANSFERASES"/>
    <property type="match status" value="1"/>
</dbReference>
<dbReference type="Gene3D" id="3.40.50.2000">
    <property type="entry name" value="Glycogen Phosphorylase B"/>
    <property type="match status" value="2"/>
</dbReference>
<comment type="similarity">
    <text evidence="1 4">Belongs to the UDP-glycosyltransferase family.</text>
</comment>
<dbReference type="PROSITE" id="PS00375">
    <property type="entry name" value="UDPGT"/>
    <property type="match status" value="1"/>
</dbReference>
<evidence type="ECO:0000256" key="1">
    <source>
        <dbReference type="ARBA" id="ARBA00009995"/>
    </source>
</evidence>
<dbReference type="InterPro" id="IPR035595">
    <property type="entry name" value="UDP_glycos_trans_CS"/>
</dbReference>
<comment type="caution">
    <text evidence="6">The sequence shown here is derived from an EMBL/GenBank/DDBJ whole genome shotgun (WGS) entry which is preliminary data.</text>
</comment>
<keyword evidence="7" id="KW-1185">Reference proteome</keyword>
<keyword evidence="3 4" id="KW-0808">Transferase</keyword>
<dbReference type="GO" id="GO:0080043">
    <property type="term" value="F:quercetin 3-O-glucosyltransferase activity"/>
    <property type="evidence" value="ECO:0007669"/>
    <property type="project" value="TreeGrafter"/>
</dbReference>
<sequence length="481" mass="54346">MEAPHVVVLPFPAQGHIKPMFMLAKLLSHAGIHISFINTEHTHKLMLQLINQSDFHNEYPNFEFISIPDGLPLEHQRTGISATDLFATTQAVSKPFFRDLIGSLRRQGHDKGKGKTTPPPSCIIADGIMSFAVDVAEELNLPVISFRTYNATSAWVYFHLEELIQQGELPVTEGDEDMEKLVQCIPALENTLRRRDLPKICRLLETTHPFLQFFIEQAKKMKRASALILNTFQELEAPMVSQLCTIFPKVYTIGPLHSIIKKSLNISNWPSSIEYNNGSLRQEDETCISWLDSQAPRSVLYVSFGSIVVLTREQILEFWHGLVNSGKPFLWVLRLDGPSGILDELRLSTSERGRITNWAPQEKVLGHASVGGFLTHSGWNSTLESIAAGVPMICWPQIAEQQVNSRCVSEMWNIGLDMKDSCDRLIVEKMVIDLMEDKKEEFAISTERIARLASDSIEEDGSSYLNIKKLIEDLHEMNHNL</sequence>
<dbReference type="CDD" id="cd03784">
    <property type="entry name" value="GT1_Gtf-like"/>
    <property type="match status" value="1"/>
</dbReference>
<name>A0AAV3RQ66_LITER</name>
<organism evidence="6 7">
    <name type="scientific">Lithospermum erythrorhizon</name>
    <name type="common">Purple gromwell</name>
    <name type="synonym">Lithospermum officinale var. erythrorhizon</name>
    <dbReference type="NCBI Taxonomy" id="34254"/>
    <lineage>
        <taxon>Eukaryota</taxon>
        <taxon>Viridiplantae</taxon>
        <taxon>Streptophyta</taxon>
        <taxon>Embryophyta</taxon>
        <taxon>Tracheophyta</taxon>
        <taxon>Spermatophyta</taxon>
        <taxon>Magnoliopsida</taxon>
        <taxon>eudicotyledons</taxon>
        <taxon>Gunneridae</taxon>
        <taxon>Pentapetalae</taxon>
        <taxon>asterids</taxon>
        <taxon>lamiids</taxon>
        <taxon>Boraginales</taxon>
        <taxon>Boraginaceae</taxon>
        <taxon>Boraginoideae</taxon>
        <taxon>Lithospermeae</taxon>
        <taxon>Lithospermum</taxon>
    </lineage>
</organism>
<dbReference type="SUPFAM" id="SSF53756">
    <property type="entry name" value="UDP-Glycosyltransferase/glycogen phosphorylase"/>
    <property type="match status" value="1"/>
</dbReference>
<evidence type="ECO:0000313" key="7">
    <source>
        <dbReference type="Proteomes" id="UP001454036"/>
    </source>
</evidence>
<dbReference type="PANTHER" id="PTHR11926:SF1392">
    <property type="entry name" value="GLYCOSYLTRANSFERASE"/>
    <property type="match status" value="1"/>
</dbReference>
<evidence type="ECO:0000313" key="6">
    <source>
        <dbReference type="EMBL" id="GAA0181731.1"/>
    </source>
</evidence>
<dbReference type="EC" id="2.4.1.-" evidence="5"/>
<accession>A0AAV3RQ66</accession>
<dbReference type="InterPro" id="IPR002213">
    <property type="entry name" value="UDP_glucos_trans"/>
</dbReference>
<dbReference type="FunFam" id="3.40.50.2000:FF:000056">
    <property type="entry name" value="Glycosyltransferase"/>
    <property type="match status" value="1"/>
</dbReference>
<protein>
    <recommendedName>
        <fullName evidence="5">Glycosyltransferase</fullName>
        <ecNumber evidence="5">2.4.1.-</ecNumber>
    </recommendedName>
</protein>
<evidence type="ECO:0000256" key="2">
    <source>
        <dbReference type="ARBA" id="ARBA00022676"/>
    </source>
</evidence>
<dbReference type="Proteomes" id="UP001454036">
    <property type="component" value="Unassembled WGS sequence"/>
</dbReference>
<gene>
    <name evidence="6" type="ORF">LIER_30277</name>
</gene>
<dbReference type="Pfam" id="PF00201">
    <property type="entry name" value="UDPGT"/>
    <property type="match status" value="1"/>
</dbReference>
<evidence type="ECO:0000256" key="3">
    <source>
        <dbReference type="ARBA" id="ARBA00022679"/>
    </source>
</evidence>
<dbReference type="EMBL" id="BAABME010010760">
    <property type="protein sequence ID" value="GAA0181731.1"/>
    <property type="molecule type" value="Genomic_DNA"/>
</dbReference>
<dbReference type="FunFam" id="3.40.50.2000:FF:000065">
    <property type="entry name" value="Glycosyltransferase"/>
    <property type="match status" value="1"/>
</dbReference>
<dbReference type="AlphaFoldDB" id="A0AAV3RQ66"/>
<reference evidence="6 7" key="1">
    <citation type="submission" date="2024-01" db="EMBL/GenBank/DDBJ databases">
        <title>The complete chloroplast genome sequence of Lithospermum erythrorhizon: insights into the phylogenetic relationship among Boraginaceae species and the maternal lineages of purple gromwells.</title>
        <authorList>
            <person name="Okada T."/>
            <person name="Watanabe K."/>
        </authorList>
    </citation>
    <scope>NUCLEOTIDE SEQUENCE [LARGE SCALE GENOMIC DNA]</scope>
</reference>